<dbReference type="InterPro" id="IPR008919">
    <property type="entry name" value="Retrov_capsid_N"/>
</dbReference>
<reference evidence="3" key="1">
    <citation type="submission" date="2025-08" db="UniProtKB">
        <authorList>
            <consortium name="RefSeq"/>
        </authorList>
    </citation>
    <scope>IDENTIFICATION</scope>
</reference>
<sequence>METYRSDFGLWQEKSCSLEEDAVGAGVDEHTSCVKVPDILSSPTDVIEKLLIGECTEEIKEKEEIDNETESLLAEPLPSPPSLTIESPDLLLAFDHLMKSCCQNCQQSSKVSSLSSHGPMVPQTYPILCRAPQMSPLQKALLMARERGKDGLQGYRCYPITGSLNAEGGVVQEYRLLPFKTPKELKTVVAQYGATAPFTLSLLETMAVEGLPAVDWKNIARACLSGGEYLLWKSEFSECAQEQSECSHREGLEVTFDMLAGEGDFSVVVQQLGFSADVYQQMNTIAQQAGRRLPMAVGRLVVDGEAGMLLTKQLAYENASLAARLLFTLIRTAIIFPKNTSSIPLSDTSLMFTNGSSTGLAAVITDDQLFSRYVQASSAQCIELHTVCLHSSNQQLWQLLWLQMRGPGVVIIQNTEGGNVGACLLVQDACGMFGEVHLQGAVLKDRQLEGKACSLAGMKILQKATRARMAGLFSLIDTLWPPSRPLKAPGRSQPSEEQVKTHLPPPTFCYILMAHPNLGQIDVIEEDPISKLYQPPIPRCLREILQTDDLGTRCSFYAKVIYQRPQLKSLLLLEQREISLLVTDATLQAKDESEPSLPKTVQVFVAPSCVLDLQVLEALTMATPHSILFRDALCDHGQIVCVERTVILLQKPLSCVASGARFCEVTGPVMLDELDSATTANSICSVQGGQLLTGKGAVVGVDESTAFSWPVCDQCGSGRLEQRPEDRGTFYCGDCSRVVTAPVLKRHLQVFLDCPSRPQCRVKVKLSQSSISSLLGLATCEDGSYEVQSVLGKEVGSLNCFVRSITTHPTNCVGLEEIELLGAGGTSAERLP</sequence>
<accession>A0ABM0RFC9</accession>
<organism evidence="2 3">
    <name type="scientific">Galeopterus variegatus</name>
    <name type="common">Malayan flying lemur</name>
    <name type="synonym">Cynocephalus variegatus</name>
    <dbReference type="NCBI Taxonomy" id="482537"/>
    <lineage>
        <taxon>Eukaryota</taxon>
        <taxon>Metazoa</taxon>
        <taxon>Chordata</taxon>
        <taxon>Craniata</taxon>
        <taxon>Vertebrata</taxon>
        <taxon>Euteleostomi</taxon>
        <taxon>Mammalia</taxon>
        <taxon>Eutheria</taxon>
        <taxon>Euarchontoglires</taxon>
        <taxon>Dermoptera</taxon>
        <taxon>Cynocephalidae</taxon>
        <taxon>Galeopterus</taxon>
    </lineage>
</organism>
<evidence type="ECO:0000313" key="2">
    <source>
        <dbReference type="Proteomes" id="UP000694923"/>
    </source>
</evidence>
<evidence type="ECO:0000313" key="3">
    <source>
        <dbReference type="RefSeq" id="XP_008579320.1"/>
    </source>
</evidence>
<dbReference type="Pfam" id="PF14951">
    <property type="entry name" value="DUF4503"/>
    <property type="match status" value="1"/>
</dbReference>
<dbReference type="InterPro" id="IPR028032">
    <property type="entry name" value="DUF4503"/>
</dbReference>
<evidence type="ECO:0000259" key="1">
    <source>
        <dbReference type="Pfam" id="PF14951"/>
    </source>
</evidence>
<dbReference type="SUPFAM" id="SSF47943">
    <property type="entry name" value="Retrovirus capsid protein, N-terminal core domain"/>
    <property type="match status" value="1"/>
</dbReference>
<dbReference type="InterPro" id="IPR053054">
    <property type="entry name" value="DNA_repair-scaffolding"/>
</dbReference>
<dbReference type="Proteomes" id="UP000694923">
    <property type="component" value="Unplaced"/>
</dbReference>
<dbReference type="PANTHER" id="PTHR34347:SF1">
    <property type="entry name" value="DNA REPAIR-SCAFFOLDING PROTEIN"/>
    <property type="match status" value="1"/>
</dbReference>
<protein>
    <submittedName>
        <fullName evidence="3">Uncharacterized protein LOC103597282</fullName>
    </submittedName>
</protein>
<dbReference type="Gene3D" id="1.10.375.10">
    <property type="entry name" value="Human Immunodeficiency Virus Type 1 Capsid Protein"/>
    <property type="match status" value="1"/>
</dbReference>
<dbReference type="PANTHER" id="PTHR34347">
    <property type="entry name" value="DNA REPAIR-SCAFFOLDING PROTEIN SPIDR"/>
    <property type="match status" value="1"/>
</dbReference>
<gene>
    <name evidence="3" type="primary">LOC103597282</name>
</gene>
<feature type="domain" description="DUF4503" evidence="1">
    <location>
        <begin position="427"/>
        <end position="820"/>
    </location>
</feature>
<keyword evidence="2" id="KW-1185">Reference proteome</keyword>
<dbReference type="RefSeq" id="XP_008579320.1">
    <property type="nucleotide sequence ID" value="XM_008581098.1"/>
</dbReference>
<dbReference type="GeneID" id="103597282"/>
<proteinExistence type="predicted"/>
<dbReference type="Pfam" id="PF00607">
    <property type="entry name" value="Gag_p24"/>
    <property type="match status" value="1"/>
</dbReference>
<name>A0ABM0RFC9_GALVR</name>